<dbReference type="RefSeq" id="XP_004362186.1">
    <property type="nucleotide sequence ID" value="XM_004362129.1"/>
</dbReference>
<accession>F4PJ49</accession>
<protein>
    <submittedName>
        <fullName evidence="1">Uncharacterized protein</fullName>
    </submittedName>
</protein>
<evidence type="ECO:0000313" key="1">
    <source>
        <dbReference type="EMBL" id="EGG24335.1"/>
    </source>
</evidence>
<reference evidence="2" key="1">
    <citation type="journal article" date="2011" name="Genome Res.">
        <title>Phylogeny-wide analysis of social amoeba genomes highlights ancient origins for complex intercellular communication.</title>
        <authorList>
            <person name="Heidel A.J."/>
            <person name="Lawal H.M."/>
            <person name="Felder M."/>
            <person name="Schilde C."/>
            <person name="Helps N.R."/>
            <person name="Tunggal B."/>
            <person name="Rivero F."/>
            <person name="John U."/>
            <person name="Schleicher M."/>
            <person name="Eichinger L."/>
            <person name="Platzer M."/>
            <person name="Noegel A.A."/>
            <person name="Schaap P."/>
            <person name="Gloeckner G."/>
        </authorList>
    </citation>
    <scope>NUCLEOTIDE SEQUENCE [LARGE SCALE GENOMIC DNA]</scope>
    <source>
        <strain evidence="2">SH3</strain>
    </source>
</reference>
<dbReference type="Proteomes" id="UP000007797">
    <property type="component" value="Unassembled WGS sequence"/>
</dbReference>
<sequence>MFIQPTIHINTTTTQQQEQCYHFAVDDDLRVGYLQPHMTSREFITEEYLDDSSWTLTNMNIWLKRQSLSVDNKSILIQAKRMIGLNPQLIGYVKVIGEPLNQLLIGIDRTIEDLNNSIATIHVTRYHFKIDAIEGSVYVDVVYNDTIENCSSFKLIHFISLLGIWRSYNQECKCTTSSTTPE</sequence>
<dbReference type="EMBL" id="GL883007">
    <property type="protein sequence ID" value="EGG24335.1"/>
    <property type="molecule type" value="Genomic_DNA"/>
</dbReference>
<name>F4PJ49_CACFS</name>
<keyword evidence="2" id="KW-1185">Reference proteome</keyword>
<organism evidence="1 2">
    <name type="scientific">Cavenderia fasciculata</name>
    <name type="common">Slime mold</name>
    <name type="synonym">Dictyostelium fasciculatum</name>
    <dbReference type="NCBI Taxonomy" id="261658"/>
    <lineage>
        <taxon>Eukaryota</taxon>
        <taxon>Amoebozoa</taxon>
        <taxon>Evosea</taxon>
        <taxon>Eumycetozoa</taxon>
        <taxon>Dictyostelia</taxon>
        <taxon>Acytosteliales</taxon>
        <taxon>Cavenderiaceae</taxon>
        <taxon>Cavenderia</taxon>
    </lineage>
</organism>
<dbReference type="AlphaFoldDB" id="F4PJ49"/>
<proteinExistence type="predicted"/>
<dbReference type="GeneID" id="14876348"/>
<evidence type="ECO:0000313" key="2">
    <source>
        <dbReference type="Proteomes" id="UP000007797"/>
    </source>
</evidence>
<gene>
    <name evidence="1" type="ORF">DFA_06485</name>
</gene>
<dbReference type="KEGG" id="dfa:DFA_06485"/>